<proteinExistence type="predicted"/>
<evidence type="ECO:0000256" key="2">
    <source>
        <dbReference type="SAM" id="SignalP"/>
    </source>
</evidence>
<accession>A0A7X6CYB1</accession>
<dbReference type="SUPFAM" id="SSF50969">
    <property type="entry name" value="YVTN repeat-like/Quinoprotein amine dehydrogenase"/>
    <property type="match status" value="1"/>
</dbReference>
<gene>
    <name evidence="3" type="ORF">HCN56_04120</name>
</gene>
<dbReference type="InterPro" id="IPR011044">
    <property type="entry name" value="Quino_amine_DH_bsu"/>
</dbReference>
<keyword evidence="4" id="KW-1185">Reference proteome</keyword>
<dbReference type="InterPro" id="IPR047697">
    <property type="entry name" value="AztD-like"/>
</dbReference>
<evidence type="ECO:0000256" key="1">
    <source>
        <dbReference type="SAM" id="MobiDB-lite"/>
    </source>
</evidence>
<sequence>MTTARRRAVPAVALTALTALVLSACGSGEDDTTSAADDAATEESAAPVTDPVNDPLVATFDGGLLVLDGETLDVAAEIELDGFNRLNPAGDDRHVMVSTSAGFRVLDATTGEFSGTEFPGDTPGHVVRHADKTVLFFDGTGEVIVFDPTELADGDPEPSRTWTAEHAHHGVAVELSNGELLTTLGDPESRIGAMVLDADGEEIARNEDCPGVHGEAAAQDETLVVGCQDGLLIYQDGAFTKIDSPDDYGRIGNQAGSDNSPVVLGDYKSDPDAELERPERVALVDTATGELNLVDLGTSYTFRSLGRGPAGEALVLGTDGALHVIDPEAGEVTDSIAVIDSWEEPLDWQQPRPALFVRGGTAYVSAPATDELHAVDLASGEITASVTLPSAPNELTGVVAGH</sequence>
<feature type="region of interest" description="Disordered" evidence="1">
    <location>
        <begin position="27"/>
        <end position="53"/>
    </location>
</feature>
<evidence type="ECO:0000313" key="3">
    <source>
        <dbReference type="EMBL" id="NJQ04788.1"/>
    </source>
</evidence>
<feature type="chain" id="PRO_5039722938" description="Secreted protein" evidence="2">
    <location>
        <begin position="25"/>
        <end position="402"/>
    </location>
</feature>
<organism evidence="3 4">
    <name type="scientific">Streptomyces lonarensis</name>
    <dbReference type="NCBI Taxonomy" id="700599"/>
    <lineage>
        <taxon>Bacteria</taxon>
        <taxon>Bacillati</taxon>
        <taxon>Actinomycetota</taxon>
        <taxon>Actinomycetes</taxon>
        <taxon>Kitasatosporales</taxon>
        <taxon>Streptomycetaceae</taxon>
        <taxon>Streptomyces</taxon>
    </lineage>
</organism>
<evidence type="ECO:0000313" key="4">
    <source>
        <dbReference type="Proteomes" id="UP000578686"/>
    </source>
</evidence>
<protein>
    <recommendedName>
        <fullName evidence="5">Secreted protein</fullName>
    </recommendedName>
</protein>
<dbReference type="EMBL" id="JAAVJD010000015">
    <property type="protein sequence ID" value="NJQ04788.1"/>
    <property type="molecule type" value="Genomic_DNA"/>
</dbReference>
<name>A0A7X6CYB1_9ACTN</name>
<dbReference type="InterPro" id="IPR015943">
    <property type="entry name" value="WD40/YVTN_repeat-like_dom_sf"/>
</dbReference>
<dbReference type="PROSITE" id="PS51257">
    <property type="entry name" value="PROKAR_LIPOPROTEIN"/>
    <property type="match status" value="1"/>
</dbReference>
<feature type="signal peptide" evidence="2">
    <location>
        <begin position="1"/>
        <end position="24"/>
    </location>
</feature>
<dbReference type="Proteomes" id="UP000578686">
    <property type="component" value="Unassembled WGS sequence"/>
</dbReference>
<reference evidence="3 4" key="1">
    <citation type="submission" date="2020-03" db="EMBL/GenBank/DDBJ databases">
        <title>Draft genome of Streptomyces sp. ventii, isolated from the Axial Seamount in the Pacific Ocean, and resequencing of the two type strains Streptomyces lonarensis strain NCL 716 and Streptomyces bohaiensis strain 11A07.</title>
        <authorList>
            <person name="Loughran R.M."/>
            <person name="Pfannmuller K.M."/>
            <person name="Wasson B.J."/>
            <person name="Deadmond M.C."/>
            <person name="Paddock B.E."/>
            <person name="Koyack M.J."/>
            <person name="Gallegos D.A."/>
            <person name="Mitchell E.A."/>
            <person name="Ushijima B."/>
            <person name="Saw J.H."/>
            <person name="Mcphail K.L."/>
            <person name="Videau P."/>
        </authorList>
    </citation>
    <scope>NUCLEOTIDE SEQUENCE [LARGE SCALE GENOMIC DNA]</scope>
    <source>
        <strain evidence="3 4">NCL716</strain>
    </source>
</reference>
<dbReference type="NCBIfam" id="NF038015">
    <property type="entry name" value="AztD"/>
    <property type="match status" value="1"/>
</dbReference>
<dbReference type="AlphaFoldDB" id="A0A7X6CYB1"/>
<evidence type="ECO:0008006" key="5">
    <source>
        <dbReference type="Google" id="ProtNLM"/>
    </source>
</evidence>
<comment type="caution">
    <text evidence="3">The sequence shown here is derived from an EMBL/GenBank/DDBJ whole genome shotgun (WGS) entry which is preliminary data.</text>
</comment>
<feature type="compositionally biased region" description="Low complexity" evidence="1">
    <location>
        <begin position="33"/>
        <end position="46"/>
    </location>
</feature>
<dbReference type="Gene3D" id="2.130.10.10">
    <property type="entry name" value="YVTN repeat-like/Quinoprotein amine dehydrogenase"/>
    <property type="match status" value="2"/>
</dbReference>
<keyword evidence="2" id="KW-0732">Signal</keyword>